<organism evidence="2 3">
    <name type="scientific">Aureimonas endophytica</name>
    <dbReference type="NCBI Taxonomy" id="2027858"/>
    <lineage>
        <taxon>Bacteria</taxon>
        <taxon>Pseudomonadati</taxon>
        <taxon>Pseudomonadota</taxon>
        <taxon>Alphaproteobacteria</taxon>
        <taxon>Hyphomicrobiales</taxon>
        <taxon>Aurantimonadaceae</taxon>
        <taxon>Aureimonas</taxon>
    </lineage>
</organism>
<dbReference type="AlphaFoldDB" id="A0A917E0T8"/>
<dbReference type="PANTHER" id="PTHR39327:SF1">
    <property type="entry name" value="BLR5470 PROTEIN"/>
    <property type="match status" value="1"/>
</dbReference>
<reference evidence="2" key="2">
    <citation type="submission" date="2020-09" db="EMBL/GenBank/DDBJ databases">
        <authorList>
            <person name="Sun Q."/>
            <person name="Zhou Y."/>
        </authorList>
    </citation>
    <scope>NUCLEOTIDE SEQUENCE</scope>
    <source>
        <strain evidence="2">CGMCC 1.15367</strain>
    </source>
</reference>
<evidence type="ECO:0000313" key="2">
    <source>
        <dbReference type="EMBL" id="GGD90539.1"/>
    </source>
</evidence>
<evidence type="ECO:0008006" key="4">
    <source>
        <dbReference type="Google" id="ProtNLM"/>
    </source>
</evidence>
<dbReference type="Proteomes" id="UP000644699">
    <property type="component" value="Unassembled WGS sequence"/>
</dbReference>
<sequence>MKTILSGILGVVALFASLSGAEAEGRPMPILGATSQPVGHYDFCRRYPAECDRNETVALVKLTRAAWSDIVDVNSAVNRSIFPRTDQEVYGVPEYWEYPKTEGDCEDYALLKQYMLEKAGYPRSALLITVVRQQNGDGHAVLTVRTDKGDYILDNLEDRVLDWKDTNLKFLKRQSERNSGKWNGIGDDRDLLVGSVR</sequence>
<evidence type="ECO:0000313" key="3">
    <source>
        <dbReference type="Proteomes" id="UP000644699"/>
    </source>
</evidence>
<dbReference type="InterPro" id="IPR010319">
    <property type="entry name" value="Transglutaminase-like_Cys_pept"/>
</dbReference>
<evidence type="ECO:0000256" key="1">
    <source>
        <dbReference type="SAM" id="SignalP"/>
    </source>
</evidence>
<name>A0A917E0T8_9HYPH</name>
<feature type="signal peptide" evidence="1">
    <location>
        <begin position="1"/>
        <end position="23"/>
    </location>
</feature>
<comment type="caution">
    <text evidence="2">The sequence shown here is derived from an EMBL/GenBank/DDBJ whole genome shotgun (WGS) entry which is preliminary data.</text>
</comment>
<keyword evidence="1" id="KW-0732">Signal</keyword>
<dbReference type="EMBL" id="BMIQ01000001">
    <property type="protein sequence ID" value="GGD90539.1"/>
    <property type="molecule type" value="Genomic_DNA"/>
</dbReference>
<feature type="chain" id="PRO_5037587299" description="Transglutaminase-like cysteine proteinase" evidence="1">
    <location>
        <begin position="24"/>
        <end position="197"/>
    </location>
</feature>
<proteinExistence type="predicted"/>
<accession>A0A917E0T8</accession>
<protein>
    <recommendedName>
        <fullName evidence="4">Transglutaminase-like cysteine proteinase</fullName>
    </recommendedName>
</protein>
<reference evidence="2" key="1">
    <citation type="journal article" date="2014" name="Int. J. Syst. Evol. Microbiol.">
        <title>Complete genome sequence of Corynebacterium casei LMG S-19264T (=DSM 44701T), isolated from a smear-ripened cheese.</title>
        <authorList>
            <consortium name="US DOE Joint Genome Institute (JGI-PGF)"/>
            <person name="Walter F."/>
            <person name="Albersmeier A."/>
            <person name="Kalinowski J."/>
            <person name="Ruckert C."/>
        </authorList>
    </citation>
    <scope>NUCLEOTIDE SEQUENCE</scope>
    <source>
        <strain evidence="2">CGMCC 1.15367</strain>
    </source>
</reference>
<gene>
    <name evidence="2" type="ORF">GCM10011390_06600</name>
</gene>
<dbReference type="RefSeq" id="WP_188906772.1">
    <property type="nucleotide sequence ID" value="NZ_BMIQ01000001.1"/>
</dbReference>
<dbReference type="PANTHER" id="PTHR39327">
    <property type="match status" value="1"/>
</dbReference>
<dbReference type="Pfam" id="PF06035">
    <property type="entry name" value="Peptidase_C93"/>
    <property type="match status" value="1"/>
</dbReference>
<dbReference type="Gene3D" id="3.10.620.30">
    <property type="match status" value="1"/>
</dbReference>
<keyword evidence="3" id="KW-1185">Reference proteome</keyword>